<dbReference type="RefSeq" id="WP_378547849.1">
    <property type="nucleotide sequence ID" value="NZ_JBHSBA010000003.1"/>
</dbReference>
<evidence type="ECO:0000313" key="3">
    <source>
        <dbReference type="Proteomes" id="UP001595767"/>
    </source>
</evidence>
<organism evidence="2 3">
    <name type="scientific">Nocardia rhizosphaerae</name>
    <dbReference type="NCBI Taxonomy" id="1691571"/>
    <lineage>
        <taxon>Bacteria</taxon>
        <taxon>Bacillati</taxon>
        <taxon>Actinomycetota</taxon>
        <taxon>Actinomycetes</taxon>
        <taxon>Mycobacteriales</taxon>
        <taxon>Nocardiaceae</taxon>
        <taxon>Nocardia</taxon>
    </lineage>
</organism>
<sequence length="115" mass="13140">MAADLIDRGLRLRDLGTEALSWADLHAIVDTLQFRPESALYRTIVTDWRWGLSEMLLADAVDSLRWLMWAKTKDGQRNRNRPKPVPRPGIAQPERIGDKPVAISDMNEFLGWEVA</sequence>
<gene>
    <name evidence="2" type="ORF">ACFOW8_08370</name>
</gene>
<comment type="caution">
    <text evidence="2">The sequence shown here is derived from an EMBL/GenBank/DDBJ whole genome shotgun (WGS) entry which is preliminary data.</text>
</comment>
<evidence type="ECO:0000256" key="1">
    <source>
        <dbReference type="SAM" id="MobiDB-lite"/>
    </source>
</evidence>
<accession>A0ABV8L471</accession>
<evidence type="ECO:0000313" key="2">
    <source>
        <dbReference type="EMBL" id="MFC4124938.1"/>
    </source>
</evidence>
<dbReference type="EMBL" id="JBHSBA010000003">
    <property type="protein sequence ID" value="MFC4124938.1"/>
    <property type="molecule type" value="Genomic_DNA"/>
</dbReference>
<protein>
    <submittedName>
        <fullName evidence="2">DUF5361 domain-containing protein</fullName>
    </submittedName>
</protein>
<name>A0ABV8L471_9NOCA</name>
<proteinExistence type="predicted"/>
<reference evidence="3" key="1">
    <citation type="journal article" date="2019" name="Int. J. Syst. Evol. Microbiol.">
        <title>The Global Catalogue of Microorganisms (GCM) 10K type strain sequencing project: providing services to taxonomists for standard genome sequencing and annotation.</title>
        <authorList>
            <consortium name="The Broad Institute Genomics Platform"/>
            <consortium name="The Broad Institute Genome Sequencing Center for Infectious Disease"/>
            <person name="Wu L."/>
            <person name="Ma J."/>
        </authorList>
    </citation>
    <scope>NUCLEOTIDE SEQUENCE [LARGE SCALE GENOMIC DNA]</scope>
    <source>
        <strain evidence="3">CGMCC 4.7204</strain>
    </source>
</reference>
<keyword evidence="3" id="KW-1185">Reference proteome</keyword>
<feature type="region of interest" description="Disordered" evidence="1">
    <location>
        <begin position="74"/>
        <end position="99"/>
    </location>
</feature>
<dbReference type="Pfam" id="PF17318">
    <property type="entry name" value="DUF5361"/>
    <property type="match status" value="1"/>
</dbReference>
<dbReference type="Proteomes" id="UP001595767">
    <property type="component" value="Unassembled WGS sequence"/>
</dbReference>
<dbReference type="InterPro" id="IPR035286">
    <property type="entry name" value="DUF5361"/>
</dbReference>